<evidence type="ECO:0000313" key="4">
    <source>
        <dbReference type="Proteomes" id="UP000315440"/>
    </source>
</evidence>
<gene>
    <name evidence="3" type="primary">pcrC</name>
    <name evidence="3" type="ORF">Mal64_30090</name>
</gene>
<dbReference type="InterPro" id="IPR023155">
    <property type="entry name" value="Cyt_c-552/4"/>
</dbReference>
<accession>A0A5C5ZJT6</accession>
<dbReference type="EMBL" id="SJPQ01000003">
    <property type="protein sequence ID" value="TWT87470.1"/>
    <property type="molecule type" value="Genomic_DNA"/>
</dbReference>
<keyword evidence="4" id="KW-1185">Reference proteome</keyword>
<feature type="domain" description="Cytochrome c-552/4" evidence="2">
    <location>
        <begin position="48"/>
        <end position="123"/>
    </location>
</feature>
<keyword evidence="1" id="KW-0732">Signal</keyword>
<evidence type="ECO:0000256" key="1">
    <source>
        <dbReference type="SAM" id="SignalP"/>
    </source>
</evidence>
<dbReference type="SUPFAM" id="SSF48695">
    <property type="entry name" value="Multiheme cytochromes"/>
    <property type="match status" value="1"/>
</dbReference>
<evidence type="ECO:0000313" key="3">
    <source>
        <dbReference type="EMBL" id="TWT87470.1"/>
    </source>
</evidence>
<sequence length="340" mass="35946" precursor="true">MRPIARNPLLVLTAALTGAVAIAAAAFAQAPGFGPAEPAAAKVVGSDACAKCHAAEVNQWRATPHFRTFEELHRTPEAKAIADRLGIRSVKRGGTCVRCHYTQQEVNGRMRVTEGVSCESCHGAAQDWLDLHADYGPGANRQTESADHRRERRLRSVMAGMNNPGNLYLVARQCLDCHTAPDEQLVEVGGHTAGSTDFDLVAWSQGMVRHNFVRSGGAANAPSGPERLRVMHVVGVMTDLEYSLRAVAGATQAGVYGKTAAGRAAAKKAQLWRLQRKLESPLVAPALEAVAAVELRLGNAAAILAAADAVGVAAYNFAEQADGATLAAIDDELPSPAQYK</sequence>
<dbReference type="RefSeq" id="WP_231993776.1">
    <property type="nucleotide sequence ID" value="NZ_SJPQ01000003.1"/>
</dbReference>
<feature type="chain" id="PRO_5022919417" evidence="1">
    <location>
        <begin position="31"/>
        <end position="340"/>
    </location>
</feature>
<reference evidence="3 4" key="1">
    <citation type="submission" date="2019-02" db="EMBL/GenBank/DDBJ databases">
        <title>Deep-cultivation of Planctomycetes and their phenomic and genomic characterization uncovers novel biology.</title>
        <authorList>
            <person name="Wiegand S."/>
            <person name="Jogler M."/>
            <person name="Boedeker C."/>
            <person name="Pinto D."/>
            <person name="Vollmers J."/>
            <person name="Rivas-Marin E."/>
            <person name="Kohn T."/>
            <person name="Peeters S.H."/>
            <person name="Heuer A."/>
            <person name="Rast P."/>
            <person name="Oberbeckmann S."/>
            <person name="Bunk B."/>
            <person name="Jeske O."/>
            <person name="Meyerdierks A."/>
            <person name="Storesund J.E."/>
            <person name="Kallscheuer N."/>
            <person name="Luecker S."/>
            <person name="Lage O.M."/>
            <person name="Pohl T."/>
            <person name="Merkel B.J."/>
            <person name="Hornburger P."/>
            <person name="Mueller R.-W."/>
            <person name="Bruemmer F."/>
            <person name="Labrenz M."/>
            <person name="Spormann A.M."/>
            <person name="Op Den Camp H."/>
            <person name="Overmann J."/>
            <person name="Amann R."/>
            <person name="Jetten M.S.M."/>
            <person name="Mascher T."/>
            <person name="Medema M.H."/>
            <person name="Devos D.P."/>
            <person name="Kaster A.-K."/>
            <person name="Ovreas L."/>
            <person name="Rohde M."/>
            <person name="Galperin M.Y."/>
            <person name="Jogler C."/>
        </authorList>
    </citation>
    <scope>NUCLEOTIDE SEQUENCE [LARGE SCALE GENOMIC DNA]</scope>
    <source>
        <strain evidence="3 4">Mal64</strain>
    </source>
</reference>
<protein>
    <submittedName>
        <fullName evidence="3">Perchlorate reductase subunit gamma</fullName>
    </submittedName>
</protein>
<comment type="caution">
    <text evidence="3">The sequence shown here is derived from an EMBL/GenBank/DDBJ whole genome shotgun (WGS) entry which is preliminary data.</text>
</comment>
<evidence type="ECO:0000259" key="2">
    <source>
        <dbReference type="Pfam" id="PF13435"/>
    </source>
</evidence>
<dbReference type="AlphaFoldDB" id="A0A5C5ZJT6"/>
<dbReference type="Gene3D" id="1.10.1130.10">
    <property type="entry name" value="Flavocytochrome C3, Chain A"/>
    <property type="match status" value="1"/>
</dbReference>
<dbReference type="Pfam" id="PF13435">
    <property type="entry name" value="Cytochrome_C554"/>
    <property type="match status" value="1"/>
</dbReference>
<proteinExistence type="predicted"/>
<dbReference type="Proteomes" id="UP000315440">
    <property type="component" value="Unassembled WGS sequence"/>
</dbReference>
<dbReference type="InterPro" id="IPR036280">
    <property type="entry name" value="Multihaem_cyt_sf"/>
</dbReference>
<name>A0A5C5ZJT6_9BACT</name>
<organism evidence="3 4">
    <name type="scientific">Pseudobythopirellula maris</name>
    <dbReference type="NCBI Taxonomy" id="2527991"/>
    <lineage>
        <taxon>Bacteria</taxon>
        <taxon>Pseudomonadati</taxon>
        <taxon>Planctomycetota</taxon>
        <taxon>Planctomycetia</taxon>
        <taxon>Pirellulales</taxon>
        <taxon>Lacipirellulaceae</taxon>
        <taxon>Pseudobythopirellula</taxon>
    </lineage>
</organism>
<feature type="signal peptide" evidence="1">
    <location>
        <begin position="1"/>
        <end position="30"/>
    </location>
</feature>